<dbReference type="PROSITE" id="PS00674">
    <property type="entry name" value="AAA"/>
    <property type="match status" value="1"/>
</dbReference>
<comment type="subunit">
    <text evidence="13">Component of the conserved oligomeric Golgi complex.</text>
</comment>
<evidence type="ECO:0000256" key="6">
    <source>
        <dbReference type="ARBA" id="ARBA00022741"/>
    </source>
</evidence>
<comment type="similarity">
    <text evidence="3 13">Belongs to the COG6 family.</text>
</comment>
<dbReference type="InterPro" id="IPR003959">
    <property type="entry name" value="ATPase_AAA_core"/>
</dbReference>
<dbReference type="Pfam" id="PF06419">
    <property type="entry name" value="COG6_N"/>
    <property type="match status" value="1"/>
</dbReference>
<feature type="compositionally biased region" description="Basic and acidic residues" evidence="14">
    <location>
        <begin position="934"/>
        <end position="946"/>
    </location>
</feature>
<dbReference type="Gene3D" id="1.10.8.60">
    <property type="match status" value="1"/>
</dbReference>
<reference evidence="16" key="1">
    <citation type="journal article" date="2023" name="Mol. Phylogenet. Evol.">
        <title>Genome-scale phylogeny and comparative genomics of the fungal order Sordariales.</title>
        <authorList>
            <person name="Hensen N."/>
            <person name="Bonometti L."/>
            <person name="Westerberg I."/>
            <person name="Brannstrom I.O."/>
            <person name="Guillou S."/>
            <person name="Cros-Aarteil S."/>
            <person name="Calhoun S."/>
            <person name="Haridas S."/>
            <person name="Kuo A."/>
            <person name="Mondo S."/>
            <person name="Pangilinan J."/>
            <person name="Riley R."/>
            <person name="LaButti K."/>
            <person name="Andreopoulos B."/>
            <person name="Lipzen A."/>
            <person name="Chen C."/>
            <person name="Yan M."/>
            <person name="Daum C."/>
            <person name="Ng V."/>
            <person name="Clum A."/>
            <person name="Steindorff A."/>
            <person name="Ohm R.A."/>
            <person name="Martin F."/>
            <person name="Silar P."/>
            <person name="Natvig D.O."/>
            <person name="Lalanne C."/>
            <person name="Gautier V."/>
            <person name="Ament-Velasquez S.L."/>
            <person name="Kruys A."/>
            <person name="Hutchinson M.I."/>
            <person name="Powell A.J."/>
            <person name="Barry K."/>
            <person name="Miller A.N."/>
            <person name="Grigoriev I.V."/>
            <person name="Debuchy R."/>
            <person name="Gladieux P."/>
            <person name="Hiltunen Thoren M."/>
            <person name="Johannesson H."/>
        </authorList>
    </citation>
    <scope>NUCLEOTIDE SEQUENCE</scope>
    <source>
        <strain evidence="16">CBS 508.74</strain>
    </source>
</reference>
<accession>A0AAN6QDG2</accession>
<dbReference type="Pfam" id="PF00004">
    <property type="entry name" value="AAA"/>
    <property type="match status" value="1"/>
</dbReference>
<dbReference type="Pfam" id="PF09336">
    <property type="entry name" value="Vps4_C"/>
    <property type="match status" value="1"/>
</dbReference>
<feature type="compositionally biased region" description="Low complexity" evidence="14">
    <location>
        <begin position="1102"/>
        <end position="1113"/>
    </location>
</feature>
<comment type="function">
    <text evidence="12">Acts as a component of the peripheral membrane COG complex that is involved in intra-Golgi protein trafficking. COG is located at the cis-Golgi, and regulates tethering of retrograde intra-Golgi vesicles and possibly a number of other membrane trafficking events.</text>
</comment>
<keyword evidence="7" id="KW-0067">ATP-binding</keyword>
<dbReference type="InterPro" id="IPR003593">
    <property type="entry name" value="AAA+_ATPase"/>
</dbReference>
<evidence type="ECO:0000256" key="11">
    <source>
        <dbReference type="ARBA" id="ARBA00031348"/>
    </source>
</evidence>
<evidence type="ECO:0000256" key="1">
    <source>
        <dbReference type="ARBA" id="ARBA00004395"/>
    </source>
</evidence>
<gene>
    <name evidence="16" type="ORF">N656DRAFT_839926</name>
</gene>
<evidence type="ECO:0000256" key="8">
    <source>
        <dbReference type="ARBA" id="ARBA00022927"/>
    </source>
</evidence>
<dbReference type="Proteomes" id="UP001302812">
    <property type="component" value="Unassembled WGS sequence"/>
</dbReference>
<name>A0AAN6QDG2_9PEZI</name>
<feature type="region of interest" description="Disordered" evidence="14">
    <location>
        <begin position="774"/>
        <end position="800"/>
    </location>
</feature>
<protein>
    <recommendedName>
        <fullName evidence="4 13">Conserved oligomeric Golgi complex subunit 6</fullName>
        <shortName evidence="13">COG complex subunit 6</shortName>
    </recommendedName>
    <alternativeName>
        <fullName evidence="11 13">Component of oligomeric Golgi complex 6</fullName>
    </alternativeName>
</protein>
<evidence type="ECO:0000313" key="16">
    <source>
        <dbReference type="EMBL" id="KAK4108153.1"/>
    </source>
</evidence>
<keyword evidence="8 13" id="KW-0653">Protein transport</keyword>
<keyword evidence="6" id="KW-0547">Nucleotide-binding</keyword>
<dbReference type="Pfam" id="PF20653">
    <property type="entry name" value="COG6_C"/>
    <property type="match status" value="1"/>
</dbReference>
<dbReference type="InterPro" id="IPR048369">
    <property type="entry name" value="COG6_C"/>
</dbReference>
<feature type="compositionally biased region" description="Basic and acidic residues" evidence="14">
    <location>
        <begin position="854"/>
        <end position="868"/>
    </location>
</feature>
<dbReference type="PANTHER" id="PTHR21506">
    <property type="entry name" value="COMPONENT OF OLIGOMERIC GOLGI COMPLEX 6"/>
    <property type="match status" value="1"/>
</dbReference>
<evidence type="ECO:0000256" key="13">
    <source>
        <dbReference type="RuleBase" id="RU365075"/>
    </source>
</evidence>
<evidence type="ECO:0000256" key="3">
    <source>
        <dbReference type="ARBA" id="ARBA00011023"/>
    </source>
</evidence>
<keyword evidence="17" id="KW-1185">Reference proteome</keyword>
<dbReference type="InterPro" id="IPR015415">
    <property type="entry name" value="Spast_Vps4_C"/>
</dbReference>
<feature type="compositionally biased region" description="Low complexity" evidence="14">
    <location>
        <begin position="13"/>
        <end position="26"/>
    </location>
</feature>
<feature type="compositionally biased region" description="Polar residues" evidence="14">
    <location>
        <begin position="909"/>
        <end position="933"/>
    </location>
</feature>
<dbReference type="InterPro" id="IPR041569">
    <property type="entry name" value="AAA_lid_3"/>
</dbReference>
<dbReference type="InterPro" id="IPR003960">
    <property type="entry name" value="ATPase_AAA_CS"/>
</dbReference>
<dbReference type="GO" id="GO:0005524">
    <property type="term" value="F:ATP binding"/>
    <property type="evidence" value="ECO:0007669"/>
    <property type="project" value="UniProtKB-KW"/>
</dbReference>
<evidence type="ECO:0000313" key="17">
    <source>
        <dbReference type="Proteomes" id="UP001302812"/>
    </source>
</evidence>
<proteinExistence type="inferred from homology"/>
<organism evidence="16 17">
    <name type="scientific">Canariomyces notabilis</name>
    <dbReference type="NCBI Taxonomy" id="2074819"/>
    <lineage>
        <taxon>Eukaryota</taxon>
        <taxon>Fungi</taxon>
        <taxon>Dikarya</taxon>
        <taxon>Ascomycota</taxon>
        <taxon>Pezizomycotina</taxon>
        <taxon>Sordariomycetes</taxon>
        <taxon>Sordariomycetidae</taxon>
        <taxon>Sordariales</taxon>
        <taxon>Chaetomiaceae</taxon>
        <taxon>Canariomyces</taxon>
    </lineage>
</organism>
<feature type="region of interest" description="Disordered" evidence="14">
    <location>
        <begin position="1330"/>
        <end position="1349"/>
    </location>
</feature>
<keyword evidence="9 13" id="KW-0333">Golgi apparatus</keyword>
<dbReference type="CDD" id="cd19509">
    <property type="entry name" value="RecA-like_VPS4-like"/>
    <property type="match status" value="1"/>
</dbReference>
<dbReference type="GO" id="GO:0000139">
    <property type="term" value="C:Golgi membrane"/>
    <property type="evidence" value="ECO:0007669"/>
    <property type="project" value="UniProtKB-SubCell"/>
</dbReference>
<dbReference type="Pfam" id="PF17862">
    <property type="entry name" value="AAA_lid_3"/>
    <property type="match status" value="1"/>
</dbReference>
<keyword evidence="10 13" id="KW-0472">Membrane</keyword>
<sequence>MTTSLPLRDSAGPLSPQSPTATTSPTGKAATPLSSKVTTVLSSSYADTDFRDALSLLDERGVLKTPAIRRQLRLDLQKEVIESNGEIIDEFAKVAEQLRRIGTTIGKLNDSFNEMKRQITAAHDSTSLALGEAAHLMTQRRQVEQKQSLLSAFNANFVLTEDETAALTLSSEPVDDLFFTTLAKAKRISKDCELLLGFENQTLGLEIMEQVSKNLNLGFQKLYKWVQREFKTLNLENPQIGSPIRRALRVLAERPSLFQNCLDIFAEAREHVLSDSFYTVLTGSSASGAQDPSLKPIELVAHDPLRYVGDMLAWAHSAAVGEREALEGLFIGEGEEIAKGIQAGRENEVWRLVAEDSEDVVDFDAVKTLNALVDRDMSGAARILRQRVEQVIQTNEDTILAYKLANLLNFYKSTFPRLLNPGSALVETLGALESEAMRQFRSLARDQVAALQGDFDQASPADLSPPEFLTDALDQLTAIMKTYETSLTSTSNPEAEFEPVLAEAFDPFLSGSVNMAKTLKRPSSSVFLINCFVAAKNCLSRFDFTRTRVTLLDVRIEEERSRLVESQYRFFRVESGLDALIAALAELEESNEDVEKVASLEAVQASALTQAGQALDDFLPSALMDAVEQLKHLQDSKLAREITEEAAERFCVDFEHVEEMLMRADELAEQRQATMFGLRTATALSVLQKTYDESYLTCSTAVYYESQGNEAEAMRCWKQALEQITDHRASRVLSDPTSRSETEKALVDSLRQLEVQCKERIDLLEALRLSRQEASQHEPSVQSQPQEGGLPGQQEQGWIGNGTIPAITYTELSRPAMQRRASAHARSSTSRPDDKTSTSPSRKPVASAPSLSTPEKKASRSSSPEKHTFRTTLRPGRLGEKTLKTSLWRPPPRTAERPGANKAAILAWSSLSQRDTTDQASPRSFSSPPVQSEQPRRSLEKWDSSSRRLATTRARSPPGQTDRRTSADQSGLRHSDVYSYSRPSPISVSAASSALSSLTLKETAERQLPRRQSMSRQKTAPPQTPKARPSKDLADADLDTSETGEGRLTRRNTSSDSITISRRSTGNRPSTSKSKITPNPASKSTGAAEARARRRENRTERPSSPLSSDSSSSFETPARPSRHKPRVVRQREASLVADSLAQLVDSSTEDEQTNAASTWKKRKAAILKKLPPGVDEHAAKQILNEIVVEGDEVHWSDIAGLEVAKNALRETVVYPFLRPDLFMGLREPARGMLLFGPPGTGKTMLARAVATESRSTFFSISASSLTSKYLGESEKLVRALFALAKLLSPSIIFVDEIDSLLSQRSGTGEHEATRRIKTEFLIQWSDLQRAAAGREAPSPSAGEKDKDRGGDANRVLVLAATNLPWAIDEAARRRFVRRQYIPLPEAETRAAQLKTLLKQQKHTLSDTDIDTLVGLTDGFSGSDITALAKDAAMGPLRSLGEALLHMTMDEIRPIELSDFIASLTTIRPSVSKSGIKEYEDWAKEFGERGG</sequence>
<comment type="similarity">
    <text evidence="2">Belongs to the AAA ATPase family.</text>
</comment>
<evidence type="ECO:0000256" key="14">
    <source>
        <dbReference type="SAM" id="MobiDB-lite"/>
    </source>
</evidence>
<dbReference type="GO" id="GO:0015031">
    <property type="term" value="P:protein transport"/>
    <property type="evidence" value="ECO:0007669"/>
    <property type="project" value="UniProtKB-KW"/>
</dbReference>
<dbReference type="RefSeq" id="XP_064665723.1">
    <property type="nucleotide sequence ID" value="XM_064818919.1"/>
</dbReference>
<feature type="compositionally biased region" description="Low complexity" evidence="14">
    <location>
        <begin position="816"/>
        <end position="830"/>
    </location>
</feature>
<dbReference type="InterPro" id="IPR048368">
    <property type="entry name" value="COG6_N"/>
</dbReference>
<dbReference type="EMBL" id="MU853365">
    <property type="protein sequence ID" value="KAK4108153.1"/>
    <property type="molecule type" value="Genomic_DNA"/>
</dbReference>
<dbReference type="SUPFAM" id="SSF52540">
    <property type="entry name" value="P-loop containing nucleoside triphosphate hydrolases"/>
    <property type="match status" value="1"/>
</dbReference>
<dbReference type="GO" id="GO:0006891">
    <property type="term" value="P:intra-Golgi vesicle-mediated transport"/>
    <property type="evidence" value="ECO:0007669"/>
    <property type="project" value="UniProtKB-UniRule"/>
</dbReference>
<feature type="compositionally biased region" description="Low complexity" evidence="14">
    <location>
        <begin position="782"/>
        <end position="797"/>
    </location>
</feature>
<evidence type="ECO:0000256" key="4">
    <source>
        <dbReference type="ARBA" id="ARBA00020973"/>
    </source>
</evidence>
<comment type="function">
    <text evidence="13">Acts as component of the peripheral membrane COG complex that is involved in intra-Golgi protein trafficking. COG is located at the cis-Golgi, and regulates tethering of retrograde intra-Golgi vesicles and possibly a number of other membrane trafficking events.</text>
</comment>
<evidence type="ECO:0000256" key="2">
    <source>
        <dbReference type="ARBA" id="ARBA00006914"/>
    </source>
</evidence>
<dbReference type="SMART" id="SM00382">
    <property type="entry name" value="AAA"/>
    <property type="match status" value="1"/>
</dbReference>
<dbReference type="GO" id="GO:0016887">
    <property type="term" value="F:ATP hydrolysis activity"/>
    <property type="evidence" value="ECO:0007669"/>
    <property type="project" value="InterPro"/>
</dbReference>
<feature type="domain" description="AAA+ ATPase" evidence="15">
    <location>
        <begin position="1228"/>
        <end position="1385"/>
    </location>
</feature>
<feature type="compositionally biased region" description="Low complexity" evidence="14">
    <location>
        <begin position="947"/>
        <end position="956"/>
    </location>
</feature>
<feature type="region of interest" description="Disordered" evidence="14">
    <location>
        <begin position="1"/>
        <end position="32"/>
    </location>
</feature>
<dbReference type="InterPro" id="IPR010490">
    <property type="entry name" value="COG6"/>
</dbReference>
<evidence type="ECO:0000256" key="7">
    <source>
        <dbReference type="ARBA" id="ARBA00022840"/>
    </source>
</evidence>
<evidence type="ECO:0000256" key="5">
    <source>
        <dbReference type="ARBA" id="ARBA00022448"/>
    </source>
</evidence>
<feature type="compositionally biased region" description="Basic and acidic residues" evidence="14">
    <location>
        <begin position="961"/>
        <end position="976"/>
    </location>
</feature>
<reference evidence="16" key="2">
    <citation type="submission" date="2023-05" db="EMBL/GenBank/DDBJ databases">
        <authorList>
            <consortium name="Lawrence Berkeley National Laboratory"/>
            <person name="Steindorff A."/>
            <person name="Hensen N."/>
            <person name="Bonometti L."/>
            <person name="Westerberg I."/>
            <person name="Brannstrom I.O."/>
            <person name="Guillou S."/>
            <person name="Cros-Aarteil S."/>
            <person name="Calhoun S."/>
            <person name="Haridas S."/>
            <person name="Kuo A."/>
            <person name="Mondo S."/>
            <person name="Pangilinan J."/>
            <person name="Riley R."/>
            <person name="Labutti K."/>
            <person name="Andreopoulos B."/>
            <person name="Lipzen A."/>
            <person name="Chen C."/>
            <person name="Yanf M."/>
            <person name="Daum C."/>
            <person name="Ng V."/>
            <person name="Clum A."/>
            <person name="Ohm R."/>
            <person name="Martin F."/>
            <person name="Silar P."/>
            <person name="Natvig D."/>
            <person name="Lalanne C."/>
            <person name="Gautier V."/>
            <person name="Ament-Velasquez S.L."/>
            <person name="Kruys A."/>
            <person name="Hutchinson M.I."/>
            <person name="Powell A.J."/>
            <person name="Barry K."/>
            <person name="Miller A.N."/>
            <person name="Grigoriev I.V."/>
            <person name="Debuchy R."/>
            <person name="Gladieux P."/>
            <person name="Thoren M.H."/>
            <person name="Johannesson H."/>
        </authorList>
    </citation>
    <scope>NUCLEOTIDE SEQUENCE</scope>
    <source>
        <strain evidence="16">CBS 508.74</strain>
    </source>
</reference>
<feature type="compositionally biased region" description="Low complexity" evidence="14">
    <location>
        <begin position="981"/>
        <end position="998"/>
    </location>
</feature>
<evidence type="ECO:0000256" key="10">
    <source>
        <dbReference type="ARBA" id="ARBA00023136"/>
    </source>
</evidence>
<dbReference type="PANTHER" id="PTHR21506:SF0">
    <property type="entry name" value="CONSERVED OLIGOMERIC GOLGI COMPLEX SUBUNIT 6"/>
    <property type="match status" value="1"/>
</dbReference>
<dbReference type="Gene3D" id="3.40.50.300">
    <property type="entry name" value="P-loop containing nucleotide triphosphate hydrolases"/>
    <property type="match status" value="1"/>
</dbReference>
<evidence type="ECO:0000256" key="12">
    <source>
        <dbReference type="ARBA" id="ARBA00043873"/>
    </source>
</evidence>
<dbReference type="FunFam" id="1.10.8.60:FF:000022">
    <property type="entry name" value="Fidgetin like 1"/>
    <property type="match status" value="1"/>
</dbReference>
<dbReference type="SMART" id="SM01087">
    <property type="entry name" value="COG6"/>
    <property type="match status" value="1"/>
</dbReference>
<comment type="subcellular location">
    <subcellularLocation>
        <location evidence="1 13">Golgi apparatus membrane</location>
        <topology evidence="1 13">Peripheral membrane protein</topology>
    </subcellularLocation>
</comment>
<dbReference type="GO" id="GO:0017119">
    <property type="term" value="C:Golgi transport complex"/>
    <property type="evidence" value="ECO:0007669"/>
    <property type="project" value="UniProtKB-UniRule"/>
</dbReference>
<dbReference type="InterPro" id="IPR027417">
    <property type="entry name" value="P-loop_NTPase"/>
</dbReference>
<feature type="region of interest" description="Disordered" evidence="14">
    <location>
        <begin position="815"/>
        <end position="1132"/>
    </location>
</feature>
<evidence type="ECO:0000259" key="15">
    <source>
        <dbReference type="SMART" id="SM00382"/>
    </source>
</evidence>
<feature type="compositionally biased region" description="Polar residues" evidence="14">
    <location>
        <begin position="1010"/>
        <end position="1021"/>
    </location>
</feature>
<dbReference type="GeneID" id="89943045"/>
<keyword evidence="5 13" id="KW-0813">Transport</keyword>
<evidence type="ECO:0000256" key="9">
    <source>
        <dbReference type="ARBA" id="ARBA00023034"/>
    </source>
</evidence>
<dbReference type="FunFam" id="3.40.50.300:FF:000093">
    <property type="entry name" value="Fidgetin-like 1"/>
    <property type="match status" value="1"/>
</dbReference>
<feature type="compositionally biased region" description="Polar residues" evidence="14">
    <location>
        <begin position="1066"/>
        <end position="1085"/>
    </location>
</feature>
<feature type="compositionally biased region" description="Low complexity" evidence="14">
    <location>
        <begin position="1051"/>
        <end position="1064"/>
    </location>
</feature>
<comment type="caution">
    <text evidence="16">The sequence shown here is derived from an EMBL/GenBank/DDBJ whole genome shotgun (WGS) entry which is preliminary data.</text>
</comment>